<gene>
    <name evidence="2" type="ORF">SAMN04488548_13477</name>
</gene>
<dbReference type="Proteomes" id="UP000183180">
    <property type="component" value="Unassembled WGS sequence"/>
</dbReference>
<evidence type="ECO:0000259" key="1">
    <source>
        <dbReference type="Pfam" id="PF03724"/>
    </source>
</evidence>
<organism evidence="2 3">
    <name type="scientific">Gordonia westfalica</name>
    <dbReference type="NCBI Taxonomy" id="158898"/>
    <lineage>
        <taxon>Bacteria</taxon>
        <taxon>Bacillati</taxon>
        <taxon>Actinomycetota</taxon>
        <taxon>Actinomycetes</taxon>
        <taxon>Mycobacteriales</taxon>
        <taxon>Gordoniaceae</taxon>
        <taxon>Gordonia</taxon>
    </lineage>
</organism>
<proteinExistence type="predicted"/>
<dbReference type="AlphaFoldDB" id="A0A1H2GRY1"/>
<dbReference type="InterPro" id="IPR005184">
    <property type="entry name" value="DUF306_Meta_HslJ"/>
</dbReference>
<feature type="domain" description="DUF306" evidence="1">
    <location>
        <begin position="57"/>
        <end position="159"/>
    </location>
</feature>
<dbReference type="Gene3D" id="2.40.128.270">
    <property type="match status" value="1"/>
</dbReference>
<protein>
    <submittedName>
        <fullName evidence="2">META domain-containing protein</fullName>
    </submittedName>
</protein>
<accession>A0A1H2GRY1</accession>
<dbReference type="Pfam" id="PF03724">
    <property type="entry name" value="META"/>
    <property type="match status" value="1"/>
</dbReference>
<evidence type="ECO:0000313" key="3">
    <source>
        <dbReference type="Proteomes" id="UP000183180"/>
    </source>
</evidence>
<reference evidence="2 3" key="1">
    <citation type="submission" date="2016-10" db="EMBL/GenBank/DDBJ databases">
        <authorList>
            <person name="de Groot N.N."/>
        </authorList>
    </citation>
    <scope>NUCLEOTIDE SEQUENCE [LARGE SCALE GENOMIC DNA]</scope>
    <source>
        <strain evidence="2 3">DSM 44215</strain>
    </source>
</reference>
<dbReference type="EMBL" id="FNLM01000034">
    <property type="protein sequence ID" value="SDU22377.1"/>
    <property type="molecule type" value="Genomic_DNA"/>
</dbReference>
<dbReference type="OrthoDB" id="507754at2"/>
<name>A0A1H2GRY1_9ACTN</name>
<evidence type="ECO:0000313" key="2">
    <source>
        <dbReference type="EMBL" id="SDU22377.1"/>
    </source>
</evidence>
<sequence>MNVSHGDRRQTARVHRPVREHRISLRTVALVSAILFVSGLGISGAGSGHAAPSAPPFVGKSYSATAVTGPQIPGGGPLQVTFPAANRISLFAGCNRHVGEMQVDGSVLRLGSLASTMMACPGPRAGADDWIATFTREPLTWYSVGHALVLSGAGTQVLLTEKYS</sequence>
<dbReference type="InterPro" id="IPR038670">
    <property type="entry name" value="HslJ-like_sf"/>
</dbReference>
<dbReference type="STRING" id="158898.SAMN04488548_13477"/>